<protein>
    <submittedName>
        <fullName evidence="1">Uncharacterized protein</fullName>
    </submittedName>
</protein>
<name>A0A1Q9APM5_9HYPH</name>
<dbReference type="STRING" id="1672749.BJF92_16110"/>
<reference evidence="1 2" key="1">
    <citation type="submission" date="2016-09" db="EMBL/GenBank/DDBJ databases">
        <title>Rhizobium sp. nov., a novel species isolated from the rice rhizosphere.</title>
        <authorList>
            <person name="Zhao J."/>
            <person name="Zhang X."/>
        </authorList>
    </citation>
    <scope>NUCLEOTIDE SEQUENCE [LARGE SCALE GENOMIC DNA]</scope>
    <source>
        <strain evidence="1 2">MH17</strain>
    </source>
</reference>
<sequence length="96" mass="9843">MAGLFPGPPLRADLVMPSPRGQAPEIVSCCSLRVSGVNPDPFLFGELRAGKSARGASRTDDAGAGDGKQGMAFRQGLPFGMVLRAGHALPHGFAPA</sequence>
<comment type="caution">
    <text evidence="1">The sequence shown here is derived from an EMBL/GenBank/DDBJ whole genome shotgun (WGS) entry which is preliminary data.</text>
</comment>
<evidence type="ECO:0000313" key="1">
    <source>
        <dbReference type="EMBL" id="OLP57329.1"/>
    </source>
</evidence>
<gene>
    <name evidence="1" type="ORF">BJF92_16110</name>
</gene>
<dbReference type="EMBL" id="MKIO01000018">
    <property type="protein sequence ID" value="OLP57329.1"/>
    <property type="molecule type" value="Genomic_DNA"/>
</dbReference>
<dbReference type="AlphaFoldDB" id="A0A1Q9APM5"/>
<dbReference type="Proteomes" id="UP000186143">
    <property type="component" value="Unassembled WGS sequence"/>
</dbReference>
<proteinExistence type="predicted"/>
<organism evidence="1 2">
    <name type="scientific">Xaviernesmea rhizosphaerae</name>
    <dbReference type="NCBI Taxonomy" id="1672749"/>
    <lineage>
        <taxon>Bacteria</taxon>
        <taxon>Pseudomonadati</taxon>
        <taxon>Pseudomonadota</taxon>
        <taxon>Alphaproteobacteria</taxon>
        <taxon>Hyphomicrobiales</taxon>
        <taxon>Rhizobiaceae</taxon>
        <taxon>Rhizobium/Agrobacterium group</taxon>
        <taxon>Xaviernesmea</taxon>
    </lineage>
</organism>
<accession>A0A1Q9APM5</accession>
<evidence type="ECO:0000313" key="2">
    <source>
        <dbReference type="Proteomes" id="UP000186143"/>
    </source>
</evidence>